<feature type="non-terminal residue" evidence="2">
    <location>
        <position position="76"/>
    </location>
</feature>
<evidence type="ECO:0000313" key="2">
    <source>
        <dbReference type="EMBL" id="SVC58476.1"/>
    </source>
</evidence>
<reference evidence="2" key="1">
    <citation type="submission" date="2018-05" db="EMBL/GenBank/DDBJ databases">
        <authorList>
            <person name="Lanie J.A."/>
            <person name="Ng W.-L."/>
            <person name="Kazmierczak K.M."/>
            <person name="Andrzejewski T.M."/>
            <person name="Davidsen T.M."/>
            <person name="Wayne K.J."/>
            <person name="Tettelin H."/>
            <person name="Glass J.I."/>
            <person name="Rusch D."/>
            <person name="Podicherti R."/>
            <person name="Tsui H.-C.T."/>
            <person name="Winkler M.E."/>
        </authorList>
    </citation>
    <scope>NUCLEOTIDE SEQUENCE</scope>
</reference>
<proteinExistence type="predicted"/>
<accession>A0A382NBP8</accession>
<evidence type="ECO:0000256" key="1">
    <source>
        <dbReference type="SAM" id="Phobius"/>
    </source>
</evidence>
<name>A0A382NBP8_9ZZZZ</name>
<dbReference type="AlphaFoldDB" id="A0A382NBP8"/>
<keyword evidence="1" id="KW-0812">Transmembrane</keyword>
<evidence type="ECO:0008006" key="3">
    <source>
        <dbReference type="Google" id="ProtNLM"/>
    </source>
</evidence>
<keyword evidence="1" id="KW-1133">Transmembrane helix</keyword>
<protein>
    <recommendedName>
        <fullName evidence="3">YihY/virulence factor BrkB family protein</fullName>
    </recommendedName>
</protein>
<feature type="transmembrane region" description="Helical" evidence="1">
    <location>
        <begin position="31"/>
        <end position="52"/>
    </location>
</feature>
<sequence length="76" mass="8378">MVLVRLILFFNEAIRDFLHKNCQYLSAAISFYALFSMFPLGLAVISAIGFLVDPGAERSDLAKEIADVLPVSSELV</sequence>
<gene>
    <name evidence="2" type="ORF">METZ01_LOCUS311330</name>
</gene>
<keyword evidence="1" id="KW-0472">Membrane</keyword>
<dbReference type="EMBL" id="UINC01099313">
    <property type="protein sequence ID" value="SVC58476.1"/>
    <property type="molecule type" value="Genomic_DNA"/>
</dbReference>
<organism evidence="2">
    <name type="scientific">marine metagenome</name>
    <dbReference type="NCBI Taxonomy" id="408172"/>
    <lineage>
        <taxon>unclassified sequences</taxon>
        <taxon>metagenomes</taxon>
        <taxon>ecological metagenomes</taxon>
    </lineage>
</organism>